<dbReference type="InterPro" id="IPR015422">
    <property type="entry name" value="PyrdxlP-dep_Trfase_small"/>
</dbReference>
<evidence type="ECO:0000256" key="3">
    <source>
        <dbReference type="ARBA" id="ARBA00022576"/>
    </source>
</evidence>
<organism evidence="8 9">
    <name type="scientific">Acetilactobacillus jinshanensis</name>
    <dbReference type="NCBI Taxonomy" id="1720083"/>
    <lineage>
        <taxon>Bacteria</taxon>
        <taxon>Bacillati</taxon>
        <taxon>Bacillota</taxon>
        <taxon>Bacilli</taxon>
        <taxon>Lactobacillales</taxon>
        <taxon>Lactobacillaceae</taxon>
        <taxon>Acetilactobacillus</taxon>
    </lineage>
</organism>
<dbReference type="InterPro" id="IPR004838">
    <property type="entry name" value="NHTrfase_class1_PyrdxlP-BS"/>
</dbReference>
<keyword evidence="9" id="KW-1185">Reference proteome</keyword>
<dbReference type="Gene3D" id="3.40.640.10">
    <property type="entry name" value="Type I PLP-dependent aspartate aminotransferase-like (Major domain)"/>
    <property type="match status" value="1"/>
</dbReference>
<evidence type="ECO:0000313" key="9">
    <source>
        <dbReference type="Proteomes" id="UP000294321"/>
    </source>
</evidence>
<evidence type="ECO:0000256" key="2">
    <source>
        <dbReference type="ARBA" id="ARBA00007441"/>
    </source>
</evidence>
<keyword evidence="4 6" id="KW-0808">Transferase</keyword>
<dbReference type="Gene3D" id="3.90.1150.10">
    <property type="entry name" value="Aspartate Aminotransferase, domain 1"/>
    <property type="match status" value="1"/>
</dbReference>
<protein>
    <recommendedName>
        <fullName evidence="6">Aminotransferase</fullName>
        <ecNumber evidence="6">2.6.1.-</ecNumber>
    </recommendedName>
</protein>
<dbReference type="InterPro" id="IPR015424">
    <property type="entry name" value="PyrdxlP-dep_Trfase"/>
</dbReference>
<dbReference type="InterPro" id="IPR015421">
    <property type="entry name" value="PyrdxlP-dep_Trfase_major"/>
</dbReference>
<evidence type="ECO:0000256" key="4">
    <source>
        <dbReference type="ARBA" id="ARBA00022679"/>
    </source>
</evidence>
<proteinExistence type="inferred from homology"/>
<sequence>MNNIVMAPWTGLYSFNFKIAKIPDLINLMLGEPGFNTPMHVKEAAVKSIWDNHSHYTDPRGLLSLRTNASQYLKRKYHLNYDPKTQMIVTTGVSEGLNSTLTAILNPGDEVIVPTPGYPFYIPNILLHGAKPIYIDTSKDGFYIKPDRLNQILKSHPKVKALILNYPDNPTGITYDQEQLEDLAEVIQRYHVFCLCDEIYSELTYDHPHYSMGNLLPEQSIVFNGVSKAFAMTGWRIGIVCGPAKVINGINKVHSITVTAPNTFAQYAASEAFKNGYKDDVKTRDAYRVHRDILKHGLESLGFDCANPQGAFYMFPKIPAKYGANSMKFALSLARNARVGVVPGSIFGPDGEGHVRITFAASLEKINEALKRIKLYVQSH</sequence>
<dbReference type="CDD" id="cd00609">
    <property type="entry name" value="AAT_like"/>
    <property type="match status" value="1"/>
</dbReference>
<dbReference type="GO" id="GO:0006520">
    <property type="term" value="P:amino acid metabolic process"/>
    <property type="evidence" value="ECO:0007669"/>
    <property type="project" value="InterPro"/>
</dbReference>
<dbReference type="KEGG" id="lji:ELX58_06080"/>
<name>A0A4P6ZPH1_9LACO</name>
<evidence type="ECO:0000256" key="5">
    <source>
        <dbReference type="ARBA" id="ARBA00022898"/>
    </source>
</evidence>
<dbReference type="InterPro" id="IPR050596">
    <property type="entry name" value="AspAT/PAT-like"/>
</dbReference>
<dbReference type="GO" id="GO:0008483">
    <property type="term" value="F:transaminase activity"/>
    <property type="evidence" value="ECO:0007669"/>
    <property type="project" value="UniProtKB-KW"/>
</dbReference>
<dbReference type="EMBL" id="CP034726">
    <property type="protein sequence ID" value="QBP19030.1"/>
    <property type="molecule type" value="Genomic_DNA"/>
</dbReference>
<dbReference type="InterPro" id="IPR004839">
    <property type="entry name" value="Aminotransferase_I/II_large"/>
</dbReference>
<dbReference type="AlphaFoldDB" id="A0A4P6ZPH1"/>
<accession>A0A4P6ZPH1</accession>
<reference evidence="9" key="1">
    <citation type="submission" date="2018-12" db="EMBL/GenBank/DDBJ databases">
        <title>A new species of lactobacillus.</title>
        <authorList>
            <person name="Jian Y."/>
            <person name="Xin L."/>
            <person name="Hong Z.J."/>
            <person name="Ming L.Z."/>
            <person name="Hong X.Z."/>
        </authorList>
    </citation>
    <scope>NUCLEOTIDE SEQUENCE [LARGE SCALE GENOMIC DNA]</scope>
    <source>
        <strain evidence="9">HSLZ-75</strain>
    </source>
</reference>
<dbReference type="EC" id="2.6.1.-" evidence="6"/>
<dbReference type="GO" id="GO:0030170">
    <property type="term" value="F:pyridoxal phosphate binding"/>
    <property type="evidence" value="ECO:0007669"/>
    <property type="project" value="InterPro"/>
</dbReference>
<dbReference type="PROSITE" id="PS00105">
    <property type="entry name" value="AA_TRANSFER_CLASS_1"/>
    <property type="match status" value="1"/>
</dbReference>
<keyword evidence="3 6" id="KW-0032">Aminotransferase</keyword>
<dbReference type="OrthoDB" id="9802328at2"/>
<dbReference type="SUPFAM" id="SSF53383">
    <property type="entry name" value="PLP-dependent transferases"/>
    <property type="match status" value="1"/>
</dbReference>
<comment type="similarity">
    <text evidence="2 6">Belongs to the class-I pyridoxal-phosphate-dependent aminotransferase family.</text>
</comment>
<dbReference type="Proteomes" id="UP000294321">
    <property type="component" value="Chromosome"/>
</dbReference>
<dbReference type="PANTHER" id="PTHR46383:SF4">
    <property type="entry name" value="AMINOTRANSFERASE"/>
    <property type="match status" value="1"/>
</dbReference>
<dbReference type="Pfam" id="PF00155">
    <property type="entry name" value="Aminotran_1_2"/>
    <property type="match status" value="1"/>
</dbReference>
<keyword evidence="5" id="KW-0663">Pyridoxal phosphate</keyword>
<gene>
    <name evidence="8" type="ORF">ELX58_06080</name>
</gene>
<dbReference type="PANTHER" id="PTHR46383">
    <property type="entry name" value="ASPARTATE AMINOTRANSFERASE"/>
    <property type="match status" value="1"/>
</dbReference>
<evidence type="ECO:0000256" key="1">
    <source>
        <dbReference type="ARBA" id="ARBA00001933"/>
    </source>
</evidence>
<comment type="cofactor">
    <cofactor evidence="1 6">
        <name>pyridoxal 5'-phosphate</name>
        <dbReference type="ChEBI" id="CHEBI:597326"/>
    </cofactor>
</comment>
<evidence type="ECO:0000256" key="6">
    <source>
        <dbReference type="RuleBase" id="RU000481"/>
    </source>
</evidence>
<evidence type="ECO:0000313" key="8">
    <source>
        <dbReference type="EMBL" id="QBP19030.1"/>
    </source>
</evidence>
<evidence type="ECO:0000259" key="7">
    <source>
        <dbReference type="Pfam" id="PF00155"/>
    </source>
</evidence>
<feature type="domain" description="Aminotransferase class I/classII large" evidence="7">
    <location>
        <begin position="24"/>
        <end position="373"/>
    </location>
</feature>